<name>A0A2S4JZ34_9SPIO</name>
<dbReference type="InterPro" id="IPR004089">
    <property type="entry name" value="MCPsignal_dom"/>
</dbReference>
<keyword evidence="1" id="KW-0807">Transducer</keyword>
<organism evidence="3 4">
    <name type="scientific">Alkalispirochaeta sphaeroplastigenens</name>
    <dbReference type="NCBI Taxonomy" id="1187066"/>
    <lineage>
        <taxon>Bacteria</taxon>
        <taxon>Pseudomonadati</taxon>
        <taxon>Spirochaetota</taxon>
        <taxon>Spirochaetia</taxon>
        <taxon>Spirochaetales</taxon>
        <taxon>Spirochaetaceae</taxon>
        <taxon>Alkalispirochaeta</taxon>
    </lineage>
</organism>
<dbReference type="GO" id="GO:0007165">
    <property type="term" value="P:signal transduction"/>
    <property type="evidence" value="ECO:0007669"/>
    <property type="project" value="UniProtKB-KW"/>
</dbReference>
<proteinExistence type="predicted"/>
<dbReference type="InterPro" id="IPR008599">
    <property type="entry name" value="Diacid_rec"/>
</dbReference>
<sequence length="189" mass="20407">MKDEIIPVEIAEKVVALINRVTGKNVNIMGQGGVIIASVQKERVGTVHEGAKRIMTGEIDELAVSEEEASRFKGVKAGYNGVILRQGRRIGCIGISGNPEIVGPIQKMGAIIVQEELDKRSSDEERREELDQIAQDITNLADQIKVVAINGSIQAARLGERGAPVKVVVSQMAELTDRINRMAVRIAGS</sequence>
<reference evidence="4" key="1">
    <citation type="submission" date="2015-12" db="EMBL/GenBank/DDBJ databases">
        <authorList>
            <person name="Lodha T.D."/>
            <person name="Chintalapati S."/>
            <person name="Chintalapati V.R."/>
            <person name="Sravanthi T."/>
        </authorList>
    </citation>
    <scope>NUCLEOTIDE SEQUENCE [LARGE SCALE GENOMIC DNA]</scope>
    <source>
        <strain evidence="4">JC133</strain>
    </source>
</reference>
<comment type="caution">
    <text evidence="3">The sequence shown here is derived from an EMBL/GenBank/DDBJ whole genome shotgun (WGS) entry which is preliminary data.</text>
</comment>
<dbReference type="OrthoDB" id="354666at2"/>
<dbReference type="PROSITE" id="PS50111">
    <property type="entry name" value="CHEMOTAXIS_TRANSDUC_2"/>
    <property type="match status" value="1"/>
</dbReference>
<evidence type="ECO:0000313" key="3">
    <source>
        <dbReference type="EMBL" id="POR04780.1"/>
    </source>
</evidence>
<dbReference type="SUPFAM" id="SSF58104">
    <property type="entry name" value="Methyl-accepting chemotaxis protein (MCP) signaling domain"/>
    <property type="match status" value="1"/>
</dbReference>
<feature type="domain" description="Methyl-accepting transducer" evidence="2">
    <location>
        <begin position="124"/>
        <end position="189"/>
    </location>
</feature>
<gene>
    <name evidence="3" type="ORF">AU468_02470</name>
</gene>
<keyword evidence="4" id="KW-1185">Reference proteome</keyword>
<dbReference type="RefSeq" id="WP_103679353.1">
    <property type="nucleotide sequence ID" value="NZ_LPWH01000006.1"/>
</dbReference>
<dbReference type="AlphaFoldDB" id="A0A2S4JZ34"/>
<dbReference type="Proteomes" id="UP000237350">
    <property type="component" value="Unassembled WGS sequence"/>
</dbReference>
<evidence type="ECO:0000313" key="4">
    <source>
        <dbReference type="Proteomes" id="UP000237350"/>
    </source>
</evidence>
<dbReference type="EMBL" id="LPWH01000006">
    <property type="protein sequence ID" value="POR04780.1"/>
    <property type="molecule type" value="Genomic_DNA"/>
</dbReference>
<dbReference type="GO" id="GO:0016020">
    <property type="term" value="C:membrane"/>
    <property type="evidence" value="ECO:0007669"/>
    <property type="project" value="InterPro"/>
</dbReference>
<protein>
    <recommendedName>
        <fullName evidence="2">Methyl-accepting transducer domain-containing protein</fullName>
    </recommendedName>
</protein>
<evidence type="ECO:0000256" key="1">
    <source>
        <dbReference type="PROSITE-ProRule" id="PRU00284"/>
    </source>
</evidence>
<dbReference type="Pfam" id="PF05651">
    <property type="entry name" value="Diacid_rec"/>
    <property type="match status" value="1"/>
</dbReference>
<dbReference type="Gene3D" id="6.10.250.3200">
    <property type="match status" value="1"/>
</dbReference>
<accession>A0A2S4JZ34</accession>
<evidence type="ECO:0000259" key="2">
    <source>
        <dbReference type="PROSITE" id="PS50111"/>
    </source>
</evidence>